<dbReference type="RefSeq" id="WP_203169203.1">
    <property type="nucleotide sequence ID" value="NZ_JAEVLS010000004.1"/>
</dbReference>
<evidence type="ECO:0000313" key="2">
    <source>
        <dbReference type="EMBL" id="MBM0107095.1"/>
    </source>
</evidence>
<evidence type="ECO:0000256" key="1">
    <source>
        <dbReference type="SAM" id="SignalP"/>
    </source>
</evidence>
<dbReference type="Proteomes" id="UP000661077">
    <property type="component" value="Unassembled WGS sequence"/>
</dbReference>
<dbReference type="EMBL" id="JAEVLS010000004">
    <property type="protein sequence ID" value="MBM0107095.1"/>
    <property type="molecule type" value="Genomic_DNA"/>
</dbReference>
<feature type="chain" id="PRO_5046110015" evidence="1">
    <location>
        <begin position="27"/>
        <end position="146"/>
    </location>
</feature>
<protein>
    <submittedName>
        <fullName evidence="2">Uncharacterized protein</fullName>
    </submittedName>
</protein>
<evidence type="ECO:0000313" key="3">
    <source>
        <dbReference type="Proteomes" id="UP000661077"/>
    </source>
</evidence>
<name>A0ABS1X1J8_9GAMM</name>
<sequence length="146" mass="14671">MLRRIVLGSLLAVCLFGAGPSQSAAAAGIRCTMKFSMQGWSAFYKTAEGDGAITCSNGQSMKVKLSAKGGGLTIGKSSIENGRGKFSAVSSVDELLGTYVAAEAHAGAVKSSGAQVMTKGEVSLALSGTGRGFDLGVALGAMTISR</sequence>
<keyword evidence="1" id="KW-0732">Signal</keyword>
<keyword evidence="3" id="KW-1185">Reference proteome</keyword>
<gene>
    <name evidence="2" type="ORF">JM946_20360</name>
</gene>
<feature type="signal peptide" evidence="1">
    <location>
        <begin position="1"/>
        <end position="26"/>
    </location>
</feature>
<organism evidence="2 3">
    <name type="scientific">Steroidobacter gossypii</name>
    <dbReference type="NCBI Taxonomy" id="2805490"/>
    <lineage>
        <taxon>Bacteria</taxon>
        <taxon>Pseudomonadati</taxon>
        <taxon>Pseudomonadota</taxon>
        <taxon>Gammaproteobacteria</taxon>
        <taxon>Steroidobacterales</taxon>
        <taxon>Steroidobacteraceae</taxon>
        <taxon>Steroidobacter</taxon>
    </lineage>
</organism>
<proteinExistence type="predicted"/>
<reference evidence="2 3" key="1">
    <citation type="journal article" date="2021" name="Int. J. Syst. Evol. Microbiol.">
        <title>Steroidobacter gossypii sp. nov., isolated from soil of cotton cropping field.</title>
        <authorList>
            <person name="Huang R."/>
            <person name="Yang S."/>
            <person name="Zhen C."/>
            <person name="Liu W."/>
        </authorList>
    </citation>
    <scope>NUCLEOTIDE SEQUENCE [LARGE SCALE GENOMIC DNA]</scope>
    <source>
        <strain evidence="2 3">S1-65</strain>
    </source>
</reference>
<comment type="caution">
    <text evidence="2">The sequence shown here is derived from an EMBL/GenBank/DDBJ whole genome shotgun (WGS) entry which is preliminary data.</text>
</comment>
<accession>A0ABS1X1J8</accession>